<keyword evidence="8" id="KW-1185">Reference proteome</keyword>
<protein>
    <submittedName>
        <fullName evidence="7">Zinc finger A20 and AN1 domain-containing stress-associated protein</fullName>
    </submittedName>
</protein>
<dbReference type="InterPro" id="IPR035896">
    <property type="entry name" value="AN1-like_Znf"/>
</dbReference>
<dbReference type="InterPro" id="IPR000058">
    <property type="entry name" value="Znf_AN1"/>
</dbReference>
<evidence type="ECO:0000313" key="8">
    <source>
        <dbReference type="Proteomes" id="UP001472866"/>
    </source>
</evidence>
<accession>A0AAX4P6A5</accession>
<dbReference type="Pfam" id="PF01428">
    <property type="entry name" value="zf-AN1"/>
    <property type="match status" value="1"/>
</dbReference>
<dbReference type="PROSITE" id="PS51039">
    <property type="entry name" value="ZF_AN1"/>
    <property type="match status" value="1"/>
</dbReference>
<dbReference type="Proteomes" id="UP001472866">
    <property type="component" value="Chromosome 04"/>
</dbReference>
<dbReference type="Gene3D" id="1.20.5.4770">
    <property type="match status" value="1"/>
</dbReference>
<dbReference type="EMBL" id="CP151504">
    <property type="protein sequence ID" value="WZN61560.1"/>
    <property type="molecule type" value="Genomic_DNA"/>
</dbReference>
<name>A0AAX4P6A5_9CHLO</name>
<gene>
    <name evidence="7" type="ORF">HKI87_04g30950</name>
</gene>
<dbReference type="GO" id="GO:0008270">
    <property type="term" value="F:zinc ion binding"/>
    <property type="evidence" value="ECO:0007669"/>
    <property type="project" value="UniProtKB-KW"/>
</dbReference>
<dbReference type="AlphaFoldDB" id="A0AAX4P6A5"/>
<evidence type="ECO:0000259" key="6">
    <source>
        <dbReference type="PROSITE" id="PS51039"/>
    </source>
</evidence>
<evidence type="ECO:0000256" key="3">
    <source>
        <dbReference type="ARBA" id="ARBA00022771"/>
    </source>
</evidence>
<dbReference type="FunFam" id="4.10.1110.10:FF:000001">
    <property type="entry name" value="Zinc finger AN1-type containing 6"/>
    <property type="match status" value="1"/>
</dbReference>
<dbReference type="Gene3D" id="4.10.1110.10">
    <property type="entry name" value="AN1-like Zinc finger"/>
    <property type="match status" value="1"/>
</dbReference>
<comment type="function">
    <text evidence="1">May be involved in environmental stress response.</text>
</comment>
<dbReference type="SMART" id="SM00154">
    <property type="entry name" value="ZnF_AN1"/>
    <property type="match status" value="1"/>
</dbReference>
<keyword evidence="2" id="KW-0479">Metal-binding</keyword>
<dbReference type="SUPFAM" id="SSF118310">
    <property type="entry name" value="AN1-like Zinc finger"/>
    <property type="match status" value="1"/>
</dbReference>
<feature type="domain" description="AN1-type" evidence="6">
    <location>
        <begin position="116"/>
        <end position="162"/>
    </location>
</feature>
<dbReference type="InterPro" id="IPR050652">
    <property type="entry name" value="AN1_A20_ZnFinger"/>
</dbReference>
<reference evidence="7 8" key="1">
    <citation type="submission" date="2024-03" db="EMBL/GenBank/DDBJ databases">
        <title>Complete genome sequence of the green alga Chloropicon roscoffensis RCC1871.</title>
        <authorList>
            <person name="Lemieux C."/>
            <person name="Pombert J.-F."/>
            <person name="Otis C."/>
            <person name="Turmel M."/>
        </authorList>
    </citation>
    <scope>NUCLEOTIDE SEQUENCE [LARGE SCALE GENOMIC DNA]</scope>
    <source>
        <strain evidence="7 8">RCC1871</strain>
    </source>
</reference>
<organism evidence="7 8">
    <name type="scientific">Chloropicon roscoffensis</name>
    <dbReference type="NCBI Taxonomy" id="1461544"/>
    <lineage>
        <taxon>Eukaryota</taxon>
        <taxon>Viridiplantae</taxon>
        <taxon>Chlorophyta</taxon>
        <taxon>Chloropicophyceae</taxon>
        <taxon>Chloropicales</taxon>
        <taxon>Chloropicaceae</taxon>
        <taxon>Chloropicon</taxon>
    </lineage>
</organism>
<evidence type="ECO:0000256" key="2">
    <source>
        <dbReference type="ARBA" id="ARBA00022723"/>
    </source>
</evidence>
<evidence type="ECO:0000313" key="7">
    <source>
        <dbReference type="EMBL" id="WZN61560.1"/>
    </source>
</evidence>
<keyword evidence="4" id="KW-0862">Zinc</keyword>
<dbReference type="PANTHER" id="PTHR10634:SF149">
    <property type="entry name" value="AN1-TYPE DOMAIN-CONTAINING PROTEIN-RELATED"/>
    <property type="match status" value="1"/>
</dbReference>
<evidence type="ECO:0000256" key="5">
    <source>
        <dbReference type="PROSITE-ProRule" id="PRU00449"/>
    </source>
</evidence>
<evidence type="ECO:0000256" key="1">
    <source>
        <dbReference type="ARBA" id="ARBA00003732"/>
    </source>
</evidence>
<proteinExistence type="predicted"/>
<keyword evidence="3 5" id="KW-0863">Zinc-finger</keyword>
<evidence type="ECO:0000256" key="4">
    <source>
        <dbReference type="ARBA" id="ARBA00022833"/>
    </source>
</evidence>
<dbReference type="PANTHER" id="PTHR10634">
    <property type="entry name" value="AN1-TYPE ZINC FINGER PROTEIN"/>
    <property type="match status" value="1"/>
</dbReference>
<sequence length="181" mass="19509">MTDHSGNQEKAVEAAQPQLCVKCHEFFGNPANLNMCSSCFRQANNANAQPSPQPEVKSVAPAVRNALAPTTTTAAGTSALPVPEAKPMDMVCEPCQPEPSKEAAVVAAGTPSRPPQKHKNRCYSCRKKIGLTGFTCRCGYVFCSEHRYSDKHDCPYDYKLAGREGIAKANPKVVASKINKI</sequence>